<feature type="region of interest" description="Disordered" evidence="1">
    <location>
        <begin position="393"/>
        <end position="413"/>
    </location>
</feature>
<accession>A5BQM7</accession>
<dbReference type="EMBL" id="AM467706">
    <property type="protein sequence ID" value="CAN79200.1"/>
    <property type="molecule type" value="Genomic_DNA"/>
</dbReference>
<feature type="compositionally biased region" description="Basic and acidic residues" evidence="1">
    <location>
        <begin position="404"/>
        <end position="413"/>
    </location>
</feature>
<feature type="region of interest" description="Disordered" evidence="1">
    <location>
        <begin position="438"/>
        <end position="475"/>
    </location>
</feature>
<protein>
    <recommendedName>
        <fullName evidence="2">DUF4283 domain-containing protein</fullName>
    </recommendedName>
</protein>
<feature type="domain" description="DUF4283" evidence="2">
    <location>
        <begin position="201"/>
        <end position="284"/>
    </location>
</feature>
<dbReference type="Pfam" id="PF14111">
    <property type="entry name" value="DUF4283"/>
    <property type="match status" value="1"/>
</dbReference>
<dbReference type="AlphaFoldDB" id="A5BQM7"/>
<name>A5BQM7_VITVI</name>
<organism evidence="3">
    <name type="scientific">Vitis vinifera</name>
    <name type="common">Grape</name>
    <dbReference type="NCBI Taxonomy" id="29760"/>
    <lineage>
        <taxon>Eukaryota</taxon>
        <taxon>Viridiplantae</taxon>
        <taxon>Streptophyta</taxon>
        <taxon>Embryophyta</taxon>
        <taxon>Tracheophyta</taxon>
        <taxon>Spermatophyta</taxon>
        <taxon>Magnoliopsida</taxon>
        <taxon>eudicotyledons</taxon>
        <taxon>Gunneridae</taxon>
        <taxon>Pentapetalae</taxon>
        <taxon>rosids</taxon>
        <taxon>Vitales</taxon>
        <taxon>Vitaceae</taxon>
        <taxon>Viteae</taxon>
        <taxon>Vitis</taxon>
    </lineage>
</organism>
<dbReference type="ExpressionAtlas" id="A5BQM7">
    <property type="expression patterns" value="baseline and differential"/>
</dbReference>
<sequence>MAAFSEGEGAPKGGKSWFAVESKTFEISIEETRGKLRGVILERSKGFSSWIKFGAKSLSSLLEGVEEWCREESSSRSLRAWEEGGRKYRLECRSNIAGRYLLCSVRDSEAKRFCLVFPEGKGLVGGWFMLAQKLRALGITTQPMKKFELGNSTSVKEDYRGKGKEKGKGVFPDAVRMEKGELGEALWVHVGERDLTRREVQLSRCLVGCFGDSVEDVPPLSFLEEWAYESWSLKGGLKISRLGGALVLFEFEDKVEADWVLLRGSRSLQMREFFLQKWGPEVGCCRNGSHPKDVWVKVVGLPLHLWSREVFKSIGERCGGFIAVDEDTTFFSELQWARILVKASGKIRQGTLQVVAGNCCWTAQASGVQVECGRGQGEAAGAEVAEGRRPFAGDLGHSNSGFGPRKDKGQAYKGKSDLGLSEDRFWAKSPLPVSFKKEGWGWASKPTSGMEFEERSSSARASSVPAEAEEGMDPELIVTGCFK</sequence>
<evidence type="ECO:0000313" key="3">
    <source>
        <dbReference type="EMBL" id="CAN79200.1"/>
    </source>
</evidence>
<proteinExistence type="predicted"/>
<gene>
    <name evidence="3" type="ORF">VITISV_034334</name>
</gene>
<evidence type="ECO:0000259" key="2">
    <source>
        <dbReference type="Pfam" id="PF14111"/>
    </source>
</evidence>
<evidence type="ECO:0000256" key="1">
    <source>
        <dbReference type="SAM" id="MobiDB-lite"/>
    </source>
</evidence>
<dbReference type="PANTHER" id="PTHR34427:SF5">
    <property type="entry name" value="DUF4283 DOMAIN-CONTAINING PROTEIN"/>
    <property type="match status" value="1"/>
</dbReference>
<dbReference type="PANTHER" id="PTHR34427">
    <property type="entry name" value="DUF4283 DOMAIN PROTEIN"/>
    <property type="match status" value="1"/>
</dbReference>
<reference evidence="3" key="1">
    <citation type="journal article" date="2007" name="PLoS ONE">
        <title>The first genome sequence of an elite grapevine cultivar (Pinot noir Vitis vinifera L.): coping with a highly heterozygous genome.</title>
        <authorList>
            <person name="Velasco R."/>
            <person name="Zharkikh A."/>
            <person name="Troggio M."/>
            <person name="Cartwright D.A."/>
            <person name="Cestaro A."/>
            <person name="Pruss D."/>
            <person name="Pindo M."/>
            <person name="FitzGerald L.M."/>
            <person name="Vezzulli S."/>
            <person name="Reid J."/>
            <person name="Malacarne G."/>
            <person name="Iliev D."/>
            <person name="Coppola G."/>
            <person name="Wardell B."/>
            <person name="Micheletti D."/>
            <person name="Macalma T."/>
            <person name="Facci M."/>
            <person name="Mitchell J.T."/>
            <person name="Perazzolli M."/>
            <person name="Eldredge G."/>
            <person name="Gatto P."/>
            <person name="Oyzerski R."/>
            <person name="Moretto M."/>
            <person name="Gutin N."/>
            <person name="Stefanini M."/>
            <person name="Chen Y."/>
            <person name="Segala C."/>
            <person name="Davenport C."/>
            <person name="Dematte L."/>
            <person name="Mraz A."/>
            <person name="Battilana J."/>
            <person name="Stormo K."/>
            <person name="Costa F."/>
            <person name="Tao Q."/>
            <person name="Si-Ammour A."/>
            <person name="Harkins T."/>
            <person name="Lackey A."/>
            <person name="Perbost C."/>
            <person name="Taillon B."/>
            <person name="Stella A."/>
            <person name="Solovyev V."/>
            <person name="Fawcett J.A."/>
            <person name="Sterck L."/>
            <person name="Vandepoele K."/>
            <person name="Grando S.M."/>
            <person name="Toppo S."/>
            <person name="Moser C."/>
            <person name="Lanchbury J."/>
            <person name="Bogden R."/>
            <person name="Skolnick M."/>
            <person name="Sgaramella V."/>
            <person name="Bhatnagar S.K."/>
            <person name="Fontana P."/>
            <person name="Gutin A."/>
            <person name="Van de Peer Y."/>
            <person name="Salamini F."/>
            <person name="Viola R."/>
        </authorList>
    </citation>
    <scope>NUCLEOTIDE SEQUENCE</scope>
</reference>
<dbReference type="InterPro" id="IPR025558">
    <property type="entry name" value="DUF4283"/>
</dbReference>